<keyword evidence="13" id="KW-0511">Multifunctional enzyme</keyword>
<comment type="subcellular location">
    <subcellularLocation>
        <location evidence="1">Cell membrane</location>
    </subcellularLocation>
</comment>
<evidence type="ECO:0000259" key="17">
    <source>
        <dbReference type="Pfam" id="PF00905"/>
    </source>
</evidence>
<keyword evidence="10" id="KW-0133">Cell shape</keyword>
<evidence type="ECO:0000256" key="11">
    <source>
        <dbReference type="ARBA" id="ARBA00022984"/>
    </source>
</evidence>
<evidence type="ECO:0000256" key="5">
    <source>
        <dbReference type="ARBA" id="ARBA00022645"/>
    </source>
</evidence>
<evidence type="ECO:0000256" key="16">
    <source>
        <dbReference type="ARBA" id="ARBA00049902"/>
    </source>
</evidence>
<dbReference type="GO" id="GO:0008658">
    <property type="term" value="F:penicillin binding"/>
    <property type="evidence" value="ECO:0007669"/>
    <property type="project" value="InterPro"/>
</dbReference>
<evidence type="ECO:0000313" key="20">
    <source>
        <dbReference type="Proteomes" id="UP000228812"/>
    </source>
</evidence>
<evidence type="ECO:0000256" key="1">
    <source>
        <dbReference type="ARBA" id="ARBA00004236"/>
    </source>
</evidence>
<keyword evidence="8" id="KW-0808">Transferase</keyword>
<dbReference type="Pfam" id="PF00905">
    <property type="entry name" value="Transpeptidase"/>
    <property type="match status" value="1"/>
</dbReference>
<protein>
    <submittedName>
        <fullName evidence="19">Uncharacterized protein</fullName>
    </submittedName>
</protein>
<dbReference type="GO" id="GO:0008955">
    <property type="term" value="F:peptidoglycan glycosyltransferase activity"/>
    <property type="evidence" value="ECO:0007669"/>
    <property type="project" value="UniProtKB-EC"/>
</dbReference>
<evidence type="ECO:0000256" key="13">
    <source>
        <dbReference type="ARBA" id="ARBA00023268"/>
    </source>
</evidence>
<sequence length="677" mass="74825">MLLAAGAVLAGGAILLALTIQGLPSPEQLATREVKQSTKLYDRTGTVLLYEIHGEEKRTVLPFSEIPLWVREATIAAEDAQFYSEPAFNWRGILRAFITNVRERYFAQGGSTITQQLVKNVYLTSERTISRKVKELVLAVQLESKYSKDEILSFYLNQIPYGSNAYGVEAASQIYFDKSAKDVSLAESAVLAALLRAPSYYSPWGVHADELTTRKEYVLDRMVELGYIAPAERDRAKRENVEFSPPSLGSIKAPHFTLMVKDYLVSRYGESVVENGGLKVTTSLDWDLQKLAEKAVGEGTAQNAENYGSRNAAMVVQDPKSGEVLAVVGSKDYFGAPEPEGCTPGENCQFEGNFNVAAHGLRQPGSALKPFVYITAFEKGYSPDTVVFDASTEFDTRNDPATSYRPEDFDGMVRGPVHLKDALGQSLNIPAVKVLYLAGFDDTLKNLHAFGITTLQERWRYGLSLTLGGGEVRLIDLVNAYATLSQEGVRHTQVMVLKVEDQNGNAVEEYHDQAERVADPQYPRLVTQILSDPQLRYPIFRSSNALTIFPDHEVALKTGTSEDHRDAWTVGYTPSLVVGVWAGNNDNSPMIRQGSSILAAVPVWNAFLREALKRYTTETFTRPDPFSLSPKPMLNGESEFAPVVGGKRYPQIHSILSYVKRDDPLGNPPEDPDADPQ</sequence>
<dbReference type="Gene3D" id="3.40.710.10">
    <property type="entry name" value="DD-peptidase/beta-lactamase superfamily"/>
    <property type="match status" value="1"/>
</dbReference>
<evidence type="ECO:0000256" key="12">
    <source>
        <dbReference type="ARBA" id="ARBA00023136"/>
    </source>
</evidence>
<dbReference type="InterPro" id="IPR023346">
    <property type="entry name" value="Lysozyme-like_dom_sf"/>
</dbReference>
<evidence type="ECO:0000256" key="8">
    <source>
        <dbReference type="ARBA" id="ARBA00022679"/>
    </source>
</evidence>
<dbReference type="PANTHER" id="PTHR32282:SF11">
    <property type="entry name" value="PENICILLIN-BINDING PROTEIN 1B"/>
    <property type="match status" value="1"/>
</dbReference>
<comment type="similarity">
    <text evidence="2">In the C-terminal section; belongs to the transpeptidase family.</text>
</comment>
<evidence type="ECO:0000256" key="4">
    <source>
        <dbReference type="ARBA" id="ARBA00022475"/>
    </source>
</evidence>
<feature type="domain" description="Glycosyl transferase family 51" evidence="18">
    <location>
        <begin position="49"/>
        <end position="222"/>
    </location>
</feature>
<dbReference type="FunFam" id="1.10.3810.10:FF:000001">
    <property type="entry name" value="Penicillin-binding protein 1A"/>
    <property type="match status" value="1"/>
</dbReference>
<dbReference type="Gene3D" id="1.10.3810.10">
    <property type="entry name" value="Biosynthetic peptidoglycan transglycosylase-like"/>
    <property type="match status" value="1"/>
</dbReference>
<dbReference type="InterPro" id="IPR001460">
    <property type="entry name" value="PCN-bd_Tpept"/>
</dbReference>
<organism evidence="19 20">
    <name type="scientific">Candidatus Jorgensenbacteria bacterium CG23_combo_of_CG06-09_8_20_14_all_54_14</name>
    <dbReference type="NCBI Taxonomy" id="1974595"/>
    <lineage>
        <taxon>Bacteria</taxon>
        <taxon>Candidatus Joergenseniibacteriota</taxon>
    </lineage>
</organism>
<dbReference type="AlphaFoldDB" id="A0A2G9ZA73"/>
<dbReference type="InterPro" id="IPR050396">
    <property type="entry name" value="Glycosyltr_51/Transpeptidase"/>
</dbReference>
<keyword evidence="14" id="KW-0961">Cell wall biogenesis/degradation</keyword>
<keyword evidence="6" id="KW-0645">Protease</keyword>
<comment type="catalytic activity">
    <reaction evidence="16">
        <text>[GlcNAc-(1-&gt;4)-Mur2Ac(oyl-L-Ala-gamma-D-Glu-L-Lys-D-Ala-D-Ala)](n)-di-trans,octa-cis-undecaprenyl diphosphate + beta-D-GlcNAc-(1-&gt;4)-Mur2Ac(oyl-L-Ala-gamma-D-Glu-L-Lys-D-Ala-D-Ala)-di-trans,octa-cis-undecaprenyl diphosphate = [GlcNAc-(1-&gt;4)-Mur2Ac(oyl-L-Ala-gamma-D-Glu-L-Lys-D-Ala-D-Ala)](n+1)-di-trans,octa-cis-undecaprenyl diphosphate + di-trans,octa-cis-undecaprenyl diphosphate + H(+)</text>
        <dbReference type="Rhea" id="RHEA:23708"/>
        <dbReference type="Rhea" id="RHEA-COMP:9602"/>
        <dbReference type="Rhea" id="RHEA-COMP:9603"/>
        <dbReference type="ChEBI" id="CHEBI:15378"/>
        <dbReference type="ChEBI" id="CHEBI:58405"/>
        <dbReference type="ChEBI" id="CHEBI:60033"/>
        <dbReference type="ChEBI" id="CHEBI:78435"/>
        <dbReference type="EC" id="2.4.99.28"/>
    </reaction>
</comment>
<dbReference type="SUPFAM" id="SSF53955">
    <property type="entry name" value="Lysozyme-like"/>
    <property type="match status" value="1"/>
</dbReference>
<reference evidence="19 20" key="1">
    <citation type="submission" date="2017-09" db="EMBL/GenBank/DDBJ databases">
        <title>Depth-based differentiation of microbial function through sediment-hosted aquifers and enrichment of novel symbionts in the deep terrestrial subsurface.</title>
        <authorList>
            <person name="Probst A.J."/>
            <person name="Ladd B."/>
            <person name="Jarett J.K."/>
            <person name="Geller-Mcgrath D.E."/>
            <person name="Sieber C.M."/>
            <person name="Emerson J.B."/>
            <person name="Anantharaman K."/>
            <person name="Thomas B.C."/>
            <person name="Malmstrom R."/>
            <person name="Stieglmeier M."/>
            <person name="Klingl A."/>
            <person name="Woyke T."/>
            <person name="Ryan C.M."/>
            <person name="Banfield J.F."/>
        </authorList>
    </citation>
    <scope>NUCLEOTIDE SEQUENCE [LARGE SCALE GENOMIC DNA]</scope>
    <source>
        <strain evidence="19">CG23_combo_of_CG06-09_8_20_14_all_54_14</strain>
    </source>
</reference>
<keyword evidence="9" id="KW-0378">Hydrolase</keyword>
<dbReference type="InterPro" id="IPR036950">
    <property type="entry name" value="PBP_transglycosylase"/>
</dbReference>
<dbReference type="SUPFAM" id="SSF56601">
    <property type="entry name" value="beta-lactamase/transpeptidase-like"/>
    <property type="match status" value="1"/>
</dbReference>
<keyword evidence="12" id="KW-0472">Membrane</keyword>
<dbReference type="GO" id="GO:0030288">
    <property type="term" value="C:outer membrane-bounded periplasmic space"/>
    <property type="evidence" value="ECO:0007669"/>
    <property type="project" value="TreeGrafter"/>
</dbReference>
<dbReference type="GO" id="GO:0008360">
    <property type="term" value="P:regulation of cell shape"/>
    <property type="evidence" value="ECO:0007669"/>
    <property type="project" value="UniProtKB-KW"/>
</dbReference>
<keyword evidence="11" id="KW-0573">Peptidoglycan synthesis</keyword>
<dbReference type="InterPro" id="IPR012338">
    <property type="entry name" value="Beta-lactam/transpept-like"/>
</dbReference>
<accession>A0A2G9ZA73</accession>
<feature type="domain" description="Penicillin-binding protein transpeptidase" evidence="17">
    <location>
        <begin position="313"/>
        <end position="576"/>
    </location>
</feature>
<proteinExistence type="inferred from homology"/>
<evidence type="ECO:0000256" key="15">
    <source>
        <dbReference type="ARBA" id="ARBA00034000"/>
    </source>
</evidence>
<gene>
    <name evidence="19" type="ORF">COX26_00895</name>
</gene>
<comment type="similarity">
    <text evidence="3">In the N-terminal section; belongs to the glycosyltransferase 51 family.</text>
</comment>
<dbReference type="InterPro" id="IPR001264">
    <property type="entry name" value="Glyco_trans_51"/>
</dbReference>
<dbReference type="GO" id="GO:0006508">
    <property type="term" value="P:proteolysis"/>
    <property type="evidence" value="ECO:0007669"/>
    <property type="project" value="UniProtKB-KW"/>
</dbReference>
<comment type="catalytic activity">
    <reaction evidence="15">
        <text>Preferential cleavage: (Ac)2-L-Lys-D-Ala-|-D-Ala. Also transpeptidation of peptidyl-alanyl moieties that are N-acyl substituents of D-alanine.</text>
        <dbReference type="EC" id="3.4.16.4"/>
    </reaction>
</comment>
<evidence type="ECO:0000256" key="6">
    <source>
        <dbReference type="ARBA" id="ARBA00022670"/>
    </source>
</evidence>
<evidence type="ECO:0000256" key="10">
    <source>
        <dbReference type="ARBA" id="ARBA00022960"/>
    </source>
</evidence>
<evidence type="ECO:0000313" key="19">
    <source>
        <dbReference type="EMBL" id="PIP30053.1"/>
    </source>
</evidence>
<dbReference type="GO" id="GO:0009002">
    <property type="term" value="F:serine-type D-Ala-D-Ala carboxypeptidase activity"/>
    <property type="evidence" value="ECO:0007669"/>
    <property type="project" value="UniProtKB-EC"/>
</dbReference>
<keyword evidence="7" id="KW-0328">Glycosyltransferase</keyword>
<evidence type="ECO:0000256" key="7">
    <source>
        <dbReference type="ARBA" id="ARBA00022676"/>
    </source>
</evidence>
<name>A0A2G9ZA73_9BACT</name>
<dbReference type="GO" id="GO:0009252">
    <property type="term" value="P:peptidoglycan biosynthetic process"/>
    <property type="evidence" value="ECO:0007669"/>
    <property type="project" value="UniProtKB-KW"/>
</dbReference>
<evidence type="ECO:0000256" key="9">
    <source>
        <dbReference type="ARBA" id="ARBA00022801"/>
    </source>
</evidence>
<dbReference type="Pfam" id="PF00912">
    <property type="entry name" value="Transgly"/>
    <property type="match status" value="1"/>
</dbReference>
<dbReference type="GO" id="GO:0071555">
    <property type="term" value="P:cell wall organization"/>
    <property type="evidence" value="ECO:0007669"/>
    <property type="project" value="UniProtKB-KW"/>
</dbReference>
<comment type="caution">
    <text evidence="19">The sequence shown here is derived from an EMBL/GenBank/DDBJ whole genome shotgun (WGS) entry which is preliminary data.</text>
</comment>
<evidence type="ECO:0000259" key="18">
    <source>
        <dbReference type="Pfam" id="PF00912"/>
    </source>
</evidence>
<keyword evidence="5" id="KW-0121">Carboxypeptidase</keyword>
<keyword evidence="4" id="KW-1003">Cell membrane</keyword>
<dbReference type="EMBL" id="PCRZ01000016">
    <property type="protein sequence ID" value="PIP30053.1"/>
    <property type="molecule type" value="Genomic_DNA"/>
</dbReference>
<evidence type="ECO:0000256" key="14">
    <source>
        <dbReference type="ARBA" id="ARBA00023316"/>
    </source>
</evidence>
<dbReference type="Proteomes" id="UP000228812">
    <property type="component" value="Unassembled WGS sequence"/>
</dbReference>
<dbReference type="PANTHER" id="PTHR32282">
    <property type="entry name" value="BINDING PROTEIN TRANSPEPTIDASE, PUTATIVE-RELATED"/>
    <property type="match status" value="1"/>
</dbReference>
<evidence type="ECO:0000256" key="3">
    <source>
        <dbReference type="ARBA" id="ARBA00007739"/>
    </source>
</evidence>
<dbReference type="GO" id="GO:0005886">
    <property type="term" value="C:plasma membrane"/>
    <property type="evidence" value="ECO:0007669"/>
    <property type="project" value="UniProtKB-SubCell"/>
</dbReference>
<evidence type="ECO:0000256" key="2">
    <source>
        <dbReference type="ARBA" id="ARBA00007090"/>
    </source>
</evidence>
<feature type="non-terminal residue" evidence="19">
    <location>
        <position position="677"/>
    </location>
</feature>